<organism evidence="1 2">
    <name type="scientific">Paractinoplanes pyxinae</name>
    <dbReference type="NCBI Taxonomy" id="2997416"/>
    <lineage>
        <taxon>Bacteria</taxon>
        <taxon>Bacillati</taxon>
        <taxon>Actinomycetota</taxon>
        <taxon>Actinomycetes</taxon>
        <taxon>Micromonosporales</taxon>
        <taxon>Micromonosporaceae</taxon>
        <taxon>Paractinoplanes</taxon>
    </lineage>
</organism>
<dbReference type="Proteomes" id="UP001151002">
    <property type="component" value="Unassembled WGS sequence"/>
</dbReference>
<comment type="caution">
    <text evidence="1">The sequence shown here is derived from an EMBL/GenBank/DDBJ whole genome shotgun (WGS) entry which is preliminary data.</text>
</comment>
<evidence type="ECO:0000313" key="2">
    <source>
        <dbReference type="Proteomes" id="UP001151002"/>
    </source>
</evidence>
<sequence length="157" mass="17252">MEARKLSVWKSKYLVTDRGREIATWDSKVWKSGGDLTLDGRRYEVRAKSWGSRYAMKDDAGAIVASADRVGRKRWTVTADGQTYQFRRRSFWASEEELVLGDTRVGSVRKASFWGGTVEVDLPTLTPALQLFVLGVVISKWEAESAAAASASSGGGG</sequence>
<dbReference type="RefSeq" id="WP_267566206.1">
    <property type="nucleotide sequence ID" value="NZ_JAPNTZ010000010.1"/>
</dbReference>
<protein>
    <submittedName>
        <fullName evidence="1">Uncharacterized protein</fullName>
    </submittedName>
</protein>
<gene>
    <name evidence="1" type="ORF">OWR29_27750</name>
</gene>
<name>A0ABT4B863_9ACTN</name>
<reference evidence="1" key="1">
    <citation type="submission" date="2022-11" db="EMBL/GenBank/DDBJ databases">
        <authorList>
            <person name="Somphong A."/>
            <person name="Phongsopitanun W."/>
        </authorList>
    </citation>
    <scope>NUCLEOTIDE SEQUENCE</scope>
    <source>
        <strain evidence="1">Pm04-4</strain>
    </source>
</reference>
<accession>A0ABT4B863</accession>
<proteinExistence type="predicted"/>
<dbReference type="EMBL" id="JAPNTZ010000010">
    <property type="protein sequence ID" value="MCY1141808.1"/>
    <property type="molecule type" value="Genomic_DNA"/>
</dbReference>
<evidence type="ECO:0000313" key="1">
    <source>
        <dbReference type="EMBL" id="MCY1141808.1"/>
    </source>
</evidence>
<keyword evidence="2" id="KW-1185">Reference proteome</keyword>